<dbReference type="Proteomes" id="UP000004931">
    <property type="component" value="Unassembled WGS sequence"/>
</dbReference>
<dbReference type="Gene3D" id="1.10.8.60">
    <property type="match status" value="1"/>
</dbReference>
<keyword evidence="1 2" id="KW-0645">Protease</keyword>
<comment type="similarity">
    <text evidence="2">Belongs to the peptidase S16 family.</text>
</comment>
<dbReference type="GO" id="GO:0004176">
    <property type="term" value="F:ATP-dependent peptidase activity"/>
    <property type="evidence" value="ECO:0007669"/>
    <property type="project" value="UniProtKB-UniRule"/>
</dbReference>
<dbReference type="AlphaFoldDB" id="A0YG99"/>
<dbReference type="Gene3D" id="3.40.50.300">
    <property type="entry name" value="P-loop containing nucleotide triphosphate hydrolases"/>
    <property type="match status" value="2"/>
</dbReference>
<dbReference type="InterPro" id="IPR008269">
    <property type="entry name" value="Lon_proteolytic"/>
</dbReference>
<dbReference type="InterPro" id="IPR046844">
    <property type="entry name" value="Lon-like_helical"/>
</dbReference>
<dbReference type="GO" id="GO:0004252">
    <property type="term" value="F:serine-type endopeptidase activity"/>
    <property type="evidence" value="ECO:0007669"/>
    <property type="project" value="UniProtKB-UniRule"/>
</dbReference>
<dbReference type="PRINTS" id="PR00830">
    <property type="entry name" value="ENDOLAPTASE"/>
</dbReference>
<dbReference type="InterPro" id="IPR020568">
    <property type="entry name" value="Ribosomal_Su5_D2-typ_SF"/>
</dbReference>
<keyword evidence="2" id="KW-0378">Hydrolase</keyword>
<keyword evidence="2" id="KW-0720">Serine protease</keyword>
<dbReference type="PROSITE" id="PS51786">
    <property type="entry name" value="LON_PROTEOLYTIC"/>
    <property type="match status" value="1"/>
</dbReference>
<dbReference type="GO" id="GO:0030163">
    <property type="term" value="P:protein catabolic process"/>
    <property type="evidence" value="ECO:0007669"/>
    <property type="project" value="InterPro"/>
</dbReference>
<dbReference type="InterPro" id="IPR027417">
    <property type="entry name" value="P-loop_NTPase"/>
</dbReference>
<feature type="region of interest" description="Disordered" evidence="3">
    <location>
        <begin position="787"/>
        <end position="806"/>
    </location>
</feature>
<comment type="caution">
    <text evidence="5">The sequence shown here is derived from an EMBL/GenBank/DDBJ whole genome shotgun (WGS) entry which is preliminary data.</text>
</comment>
<dbReference type="EMBL" id="AAVT01000010">
    <property type="protein sequence ID" value="EAW30125.1"/>
    <property type="molecule type" value="Genomic_DNA"/>
</dbReference>
<dbReference type="Gene3D" id="3.30.230.10">
    <property type="match status" value="1"/>
</dbReference>
<evidence type="ECO:0000256" key="2">
    <source>
        <dbReference type="PROSITE-ProRule" id="PRU01122"/>
    </source>
</evidence>
<protein>
    <recommendedName>
        <fullName evidence="2">endopeptidase La</fullName>
        <ecNumber evidence="2">3.4.21.53</ecNumber>
    </recommendedName>
</protein>
<dbReference type="InterPro" id="IPR046843">
    <property type="entry name" value="LonB_AAA-LID"/>
</dbReference>
<dbReference type="SUPFAM" id="SSF52540">
    <property type="entry name" value="P-loop containing nucleoside triphosphate hydrolases"/>
    <property type="match status" value="1"/>
</dbReference>
<dbReference type="InterPro" id="IPR027065">
    <property type="entry name" value="Lon_Prtase"/>
</dbReference>
<dbReference type="eggNOG" id="COG1067">
    <property type="taxonomic scope" value="Bacteria"/>
</dbReference>
<evidence type="ECO:0000256" key="1">
    <source>
        <dbReference type="ARBA" id="ARBA00022670"/>
    </source>
</evidence>
<evidence type="ECO:0000313" key="6">
    <source>
        <dbReference type="Proteomes" id="UP000004931"/>
    </source>
</evidence>
<dbReference type="SUPFAM" id="SSF54211">
    <property type="entry name" value="Ribosomal protein S5 domain 2-like"/>
    <property type="match status" value="1"/>
</dbReference>
<reference evidence="5 6" key="1">
    <citation type="journal article" date="2010" name="J. Bacteriol.">
        <title>Genome sequence of the oligotrophic marine Gammaproteobacterium HTCC2143, isolated from the Oregon Coast.</title>
        <authorList>
            <person name="Oh H.M."/>
            <person name="Kang I."/>
            <person name="Ferriera S."/>
            <person name="Giovannoni S.J."/>
            <person name="Cho J.C."/>
        </authorList>
    </citation>
    <scope>NUCLEOTIDE SEQUENCE [LARGE SCALE GENOMIC DNA]</scope>
    <source>
        <strain evidence="5 6">HTCC2143</strain>
    </source>
</reference>
<dbReference type="PANTHER" id="PTHR10046">
    <property type="entry name" value="ATP DEPENDENT LON PROTEASE FAMILY MEMBER"/>
    <property type="match status" value="1"/>
</dbReference>
<feature type="domain" description="Lon proteolytic" evidence="4">
    <location>
        <begin position="560"/>
        <end position="755"/>
    </location>
</feature>
<dbReference type="OrthoDB" id="9758568at2"/>
<dbReference type="EC" id="3.4.21.53" evidence="2"/>
<feature type="active site" evidence="2">
    <location>
        <position position="650"/>
    </location>
</feature>
<accession>A0YG99</accession>
<dbReference type="Pfam" id="PF20437">
    <property type="entry name" value="LonC_helical"/>
    <property type="match status" value="1"/>
</dbReference>
<organism evidence="5 6">
    <name type="scientific">marine gamma proteobacterium HTCC2143</name>
    <dbReference type="NCBI Taxonomy" id="247633"/>
    <lineage>
        <taxon>Bacteria</taxon>
        <taxon>Pseudomonadati</taxon>
        <taxon>Pseudomonadota</taxon>
        <taxon>Gammaproteobacteria</taxon>
        <taxon>Cellvibrionales</taxon>
        <taxon>Spongiibacteraceae</taxon>
        <taxon>BD1-7 clade</taxon>
    </lineage>
</organism>
<evidence type="ECO:0000313" key="5">
    <source>
        <dbReference type="EMBL" id="EAW30125.1"/>
    </source>
</evidence>
<proteinExistence type="inferred from homology"/>
<evidence type="ECO:0000259" key="4">
    <source>
        <dbReference type="PROSITE" id="PS51786"/>
    </source>
</evidence>
<evidence type="ECO:0000256" key="3">
    <source>
        <dbReference type="SAM" id="MobiDB-lite"/>
    </source>
</evidence>
<dbReference type="STRING" id="247633.GP2143_11147"/>
<name>A0YG99_9GAMM</name>
<dbReference type="InterPro" id="IPR041699">
    <property type="entry name" value="AAA_32"/>
</dbReference>
<dbReference type="Pfam" id="PF05362">
    <property type="entry name" value="Lon_C"/>
    <property type="match status" value="1"/>
</dbReference>
<dbReference type="Pfam" id="PF13654">
    <property type="entry name" value="AAA_32"/>
    <property type="match status" value="1"/>
</dbReference>
<sequence length="806" mass="90603">MKDTLTPSALYQHCDLTQLVFETTDDLKPLNVPLGQQRALEAIEFGIDIEHEGYNLFVFGGSGLGKHQLVQQIVAERAASEATRSDWCYINNFDDAQKPKVLQLPVGMGQKFRKDMEALTEDLLTSLPSSFQSEEYRNRRQEIEGDFQERQEQAFKQLDKDAEERGIAIKRTPTGYTLGPVIDGQLFGPEEFKKLPTEEQERLEKLIADIQIELQDIIRDMPLLQREHHQRIKALNQEITQHTVEQLIAWIENAYRDNTEISNYLAAAKKHAIENVDFFLPNPTTPDVEDAGNRVAEFHEYRVNVIVDNTDTVGAPVIYEDNPTYQNLIGRVEYVSQMGTLLTDFTLIKSGALLRANGGYLILDAEKVLTHAFAWEGLKRVLKAQQIKIESLEEMLSLASTLSLEPESIPINIKVILTGEPTLYYLLKEYDREFSQLFKVAADFSQVTDRNTDSVRLYARLIAALQRRNATRALDRESVGRIIEHASRAADDREKLSLHVESLTDLLHEADYWAGKSKRGIIRLEDVEKSIEKRRYRQDKYRELMQEQIVRDIKFIDTDGETIAQVNALSVMQVGDYSFGQPSRITATARLGQSGVVDIEREVKLGGHLHSKGVMILSSYLASCFAPDQPLPLSASLVFEQSYGMVDGDSASAAELCVLLSALGHIPLKQSLAVTGSINQRGEIQAIGGVNEKIEGFFDICHARGLNGQQGVIIPTANKVHLMLNKDVRQAVTEHRFSIYTADHVNDVIELLTGQSIGVAEPTGDFPENSINRRVCDRINQLQTLHQQYGNHTDDKKSGTDGTQAI</sequence>
<comment type="catalytic activity">
    <reaction evidence="2">
        <text>Hydrolysis of proteins in presence of ATP.</text>
        <dbReference type="EC" id="3.4.21.53"/>
    </reaction>
</comment>
<gene>
    <name evidence="5" type="ORF">GP2143_11147</name>
</gene>
<dbReference type="Pfam" id="PF20436">
    <property type="entry name" value="LonB_AAA-LID"/>
    <property type="match status" value="1"/>
</dbReference>
<dbReference type="InterPro" id="IPR014721">
    <property type="entry name" value="Ribsml_uS5_D2-typ_fold_subgr"/>
</dbReference>
<dbReference type="GO" id="GO:0006508">
    <property type="term" value="P:proteolysis"/>
    <property type="evidence" value="ECO:0007669"/>
    <property type="project" value="UniProtKB-KW"/>
</dbReference>
<keyword evidence="6" id="KW-1185">Reference proteome</keyword>
<dbReference type="GO" id="GO:0005524">
    <property type="term" value="F:ATP binding"/>
    <property type="evidence" value="ECO:0007669"/>
    <property type="project" value="InterPro"/>
</dbReference>
<feature type="active site" evidence="2">
    <location>
        <position position="693"/>
    </location>
</feature>